<feature type="compositionally biased region" description="Low complexity" evidence="1">
    <location>
        <begin position="15"/>
        <end position="26"/>
    </location>
</feature>
<proteinExistence type="predicted"/>
<dbReference type="SUPFAM" id="SSF109604">
    <property type="entry name" value="HD-domain/PDEase-like"/>
    <property type="match status" value="1"/>
</dbReference>
<evidence type="ECO:0000313" key="3">
    <source>
        <dbReference type="EMBL" id="GHE50280.1"/>
    </source>
</evidence>
<dbReference type="CDD" id="cd00077">
    <property type="entry name" value="HDc"/>
    <property type="match status" value="1"/>
</dbReference>
<reference evidence="3" key="1">
    <citation type="journal article" date="2014" name="Int. J. Syst. Evol. Microbiol.">
        <title>Complete genome sequence of Corynebacterium casei LMG S-19264T (=DSM 44701T), isolated from a smear-ripened cheese.</title>
        <authorList>
            <consortium name="US DOE Joint Genome Institute (JGI-PGF)"/>
            <person name="Walter F."/>
            <person name="Albersmeier A."/>
            <person name="Kalinowski J."/>
            <person name="Ruckert C."/>
        </authorList>
    </citation>
    <scope>NUCLEOTIDE SEQUENCE</scope>
    <source>
        <strain evidence="3">JCM 4784</strain>
    </source>
</reference>
<reference evidence="3" key="2">
    <citation type="submission" date="2020-09" db="EMBL/GenBank/DDBJ databases">
        <authorList>
            <person name="Sun Q."/>
            <person name="Ohkuma M."/>
        </authorList>
    </citation>
    <scope>NUCLEOTIDE SEQUENCE</scope>
    <source>
        <strain evidence="3">JCM 4784</strain>
    </source>
</reference>
<dbReference type="PANTHER" id="PTHR35569:SF1">
    <property type="entry name" value="CYANAMIDE HYDRATASE DDI2-RELATED"/>
    <property type="match status" value="1"/>
</dbReference>
<evidence type="ECO:0000313" key="4">
    <source>
        <dbReference type="Proteomes" id="UP000608024"/>
    </source>
</evidence>
<dbReference type="AlphaFoldDB" id="A0A919DIC7"/>
<evidence type="ECO:0000256" key="1">
    <source>
        <dbReference type="SAM" id="MobiDB-lite"/>
    </source>
</evidence>
<keyword evidence="4" id="KW-1185">Reference proteome</keyword>
<protein>
    <recommendedName>
        <fullName evidence="2">HD domain-containing protein</fullName>
    </recommendedName>
</protein>
<feature type="domain" description="HD" evidence="2">
    <location>
        <begin position="58"/>
        <end position="148"/>
    </location>
</feature>
<organism evidence="3 4">
    <name type="scientific">Streptomyces longispororuber</name>
    <dbReference type="NCBI Taxonomy" id="68230"/>
    <lineage>
        <taxon>Bacteria</taxon>
        <taxon>Bacillati</taxon>
        <taxon>Actinomycetota</taxon>
        <taxon>Actinomycetes</taxon>
        <taxon>Kitasatosporales</taxon>
        <taxon>Streptomycetaceae</taxon>
        <taxon>Streptomyces</taxon>
    </lineage>
</organism>
<dbReference type="Gene3D" id="1.10.3210.10">
    <property type="entry name" value="Hypothetical protein af1432"/>
    <property type="match status" value="1"/>
</dbReference>
<dbReference type="PANTHER" id="PTHR35569">
    <property type="entry name" value="CYANAMIDE HYDRATASE DDI2-RELATED"/>
    <property type="match status" value="1"/>
</dbReference>
<dbReference type="Proteomes" id="UP000608024">
    <property type="component" value="Unassembled WGS sequence"/>
</dbReference>
<feature type="region of interest" description="Disordered" evidence="1">
    <location>
        <begin position="1"/>
        <end position="26"/>
    </location>
</feature>
<dbReference type="InterPro" id="IPR006674">
    <property type="entry name" value="HD_domain"/>
</dbReference>
<evidence type="ECO:0000259" key="2">
    <source>
        <dbReference type="Pfam" id="PF01966"/>
    </source>
</evidence>
<dbReference type="InterPro" id="IPR003607">
    <property type="entry name" value="HD/PDEase_dom"/>
</dbReference>
<feature type="compositionally biased region" description="Polar residues" evidence="1">
    <location>
        <begin position="1"/>
        <end position="10"/>
    </location>
</feature>
<accession>A0A919DIC7</accession>
<dbReference type="Pfam" id="PF01966">
    <property type="entry name" value="HD"/>
    <property type="match status" value="1"/>
</dbReference>
<name>A0A919DIC7_9ACTN</name>
<dbReference type="EMBL" id="BNBT01000020">
    <property type="protein sequence ID" value="GHE50280.1"/>
    <property type="molecule type" value="Genomic_DNA"/>
</dbReference>
<dbReference type="RefSeq" id="WP_190135500.1">
    <property type="nucleotide sequence ID" value="NZ_BNBT01000020.1"/>
</dbReference>
<gene>
    <name evidence="3" type="ORF">GCM10018785_19940</name>
</gene>
<sequence length="246" mass="26559">MTRDGTNPQTAPAGPTSTDTDAPSDTAWGALRELGFPESALALEAVRYVRSLEAPALFHHSMRTYLYGRHIGERQGLVPGRDYDDELFFLGSVLHDLGLTEEGDRDQRFDVDGADVAAEFLTRHGVAADRVEVVWDAIALHTSEGIASRKRPEIALVSAGTRLDIAGDAGQLPPGYADRVHAVLPRLHAAPVLRAAIVSQALAKPGKAPLYSLPGELTRQWTGAPAPTWEQVTQAPGWNDYEGYEG</sequence>
<comment type="caution">
    <text evidence="3">The sequence shown here is derived from an EMBL/GenBank/DDBJ whole genome shotgun (WGS) entry which is preliminary data.</text>
</comment>